<dbReference type="AlphaFoldDB" id="A0A0L6CL41"/>
<keyword evidence="2" id="KW-1185">Reference proteome</keyword>
<dbReference type="RefSeq" id="WP_050670679.1">
    <property type="nucleotide sequence ID" value="NZ_LAIR01000002.1"/>
</dbReference>
<comment type="caution">
    <text evidence="1">The sequence shown here is derived from an EMBL/GenBank/DDBJ whole genome shotgun (WGS) entry which is preliminary data.</text>
</comment>
<evidence type="ECO:0000313" key="2">
    <source>
        <dbReference type="Proteomes" id="UP000037397"/>
    </source>
</evidence>
<evidence type="ECO:0008006" key="3">
    <source>
        <dbReference type="Google" id="ProtNLM"/>
    </source>
</evidence>
<dbReference type="InterPro" id="IPR015797">
    <property type="entry name" value="NUDIX_hydrolase-like_dom_sf"/>
</dbReference>
<dbReference type="EMBL" id="LAIR01000002">
    <property type="protein sequence ID" value="KNX38253.1"/>
    <property type="molecule type" value="Genomic_DNA"/>
</dbReference>
<reference evidence="2" key="1">
    <citation type="submission" date="2015-03" db="EMBL/GenBank/DDBJ databases">
        <title>Luteipulveratus halotolerans sp. nov., a novel actinobacterium (Dermacoccaceae) from Sarawak, Malaysia.</title>
        <authorList>
            <person name="Juboi H."/>
            <person name="Basik A."/>
            <person name="Shamsul S.S."/>
            <person name="Arnold P."/>
            <person name="Schmitt E.K."/>
            <person name="Sanglier J.-J."/>
            <person name="Yeo T."/>
        </authorList>
    </citation>
    <scope>NUCLEOTIDE SEQUENCE [LARGE SCALE GENOMIC DNA]</scope>
    <source>
        <strain evidence="2">C296001</strain>
    </source>
</reference>
<dbReference type="Proteomes" id="UP000037397">
    <property type="component" value="Unassembled WGS sequence"/>
</dbReference>
<sequence length="157" mass="16562">MTSFEPTAEALSRAALRAADLTARHRVGAGVATHVLRACVLVRDRANRILVLPPSGDAAAHGWTLPERAVPVSEDPRATAAELAADLGVAERPDLIGTHSVWSGSAPAQLRLLYALHPALATSAGYAADAMWWTPGDMARLTLTPWTAGALILGWEK</sequence>
<accession>A0A0L6CL41</accession>
<evidence type="ECO:0000313" key="1">
    <source>
        <dbReference type="EMBL" id="KNX38253.1"/>
    </source>
</evidence>
<protein>
    <recommendedName>
        <fullName evidence="3">Nudix hydrolase domain-containing protein</fullName>
    </recommendedName>
</protein>
<organism evidence="1 2">
    <name type="scientific">Luteipulveratus halotolerans</name>
    <dbReference type="NCBI Taxonomy" id="1631356"/>
    <lineage>
        <taxon>Bacteria</taxon>
        <taxon>Bacillati</taxon>
        <taxon>Actinomycetota</taxon>
        <taxon>Actinomycetes</taxon>
        <taxon>Micrococcales</taxon>
        <taxon>Dermacoccaceae</taxon>
        <taxon>Luteipulveratus</taxon>
    </lineage>
</organism>
<dbReference type="SUPFAM" id="SSF55811">
    <property type="entry name" value="Nudix"/>
    <property type="match status" value="1"/>
</dbReference>
<dbReference type="CDD" id="cd02883">
    <property type="entry name" value="NUDIX_Hydrolase"/>
    <property type="match status" value="1"/>
</dbReference>
<dbReference type="OrthoDB" id="4247482at2"/>
<proteinExistence type="predicted"/>
<gene>
    <name evidence="1" type="ORF">VV01_15635</name>
</gene>
<name>A0A0L6CL41_9MICO</name>